<dbReference type="Proteomes" id="UP000665026">
    <property type="component" value="Chromosome"/>
</dbReference>
<dbReference type="KEGG" id="cact:HZ995_12550"/>
<dbReference type="AlphaFoldDB" id="A0A975I6V4"/>
<gene>
    <name evidence="2" type="ORF">HZ995_12550</name>
</gene>
<evidence type="ECO:0000313" key="3">
    <source>
        <dbReference type="Proteomes" id="UP000665026"/>
    </source>
</evidence>
<dbReference type="InterPro" id="IPR037221">
    <property type="entry name" value="H-type_lectin_dom_sf"/>
</dbReference>
<dbReference type="InterPro" id="IPR036844">
    <property type="entry name" value="Hint_dom_sf"/>
</dbReference>
<dbReference type="SUPFAM" id="SSF51294">
    <property type="entry name" value="Hedgehog/intein (Hint) domain"/>
    <property type="match status" value="1"/>
</dbReference>
<protein>
    <submittedName>
        <fullName evidence="2">Hint domain-containing protein</fullName>
    </submittedName>
</protein>
<evidence type="ECO:0000313" key="2">
    <source>
        <dbReference type="EMBL" id="QTN35305.1"/>
    </source>
</evidence>
<dbReference type="Gene3D" id="2.60.40.2080">
    <property type="match status" value="1"/>
</dbReference>
<organism evidence="2 3">
    <name type="scientific">Cognatishimia activa</name>
    <dbReference type="NCBI Taxonomy" id="1715691"/>
    <lineage>
        <taxon>Bacteria</taxon>
        <taxon>Pseudomonadati</taxon>
        <taxon>Pseudomonadota</taxon>
        <taxon>Alphaproteobacteria</taxon>
        <taxon>Rhodobacterales</taxon>
        <taxon>Paracoccaceae</taxon>
        <taxon>Cognatishimia</taxon>
    </lineage>
</organism>
<dbReference type="RefSeq" id="WP_209355991.1">
    <property type="nucleotide sequence ID" value="NZ_CP060010.1"/>
</dbReference>
<accession>A0A975I6V4</accession>
<dbReference type="Gene3D" id="2.170.16.10">
    <property type="entry name" value="Hedgehog/Intein (Hint) domain"/>
    <property type="match status" value="1"/>
</dbReference>
<feature type="domain" description="Hedgehog/Intein (Hint)" evidence="1">
    <location>
        <begin position="273"/>
        <end position="421"/>
    </location>
</feature>
<sequence length="477" mass="50825">MAIGEAGTLSTSGGDTIEITVTFTEPLTDPVIVMTGTQNGGHPYTFRITDQTYDSDGNTTSFSFVMEEWEYLDGVHPAVEDVNWIAIEEGIHTLPDGRVIEAGHTTADDSTSSVDLNGDFDSPPVVMTSVMSNNDTTTVDSDGFNITADGFDLSLQEEEGQDGTHAQETVGWIAIEPGGSGDFGTALTADGVDEATDTIGFGSTINDAVVIAKTQTMNGTDTAHVAINGQTDDNVGVFVMEEKSLDSEVDHIDETVGIVAFPSGVISGTTYVPCFTAGTMINTPDGQRAVEDLETGDVVTLFDDPRGSTPLLRVYKRTLGAKELEAAPALRPIRIVAGALGQGLPKQDLLVSRQHRMLVSSEVAKRITGTRDVLIPANKLTLLPGIFVDSSVHSVTYIHLLFDRHEVIMAEGAPTESLYMGRQSLNALPLAARREIKALFPDIQGTLPPEACPIPNPRQQKAVIARLAKNAQPALTL</sequence>
<dbReference type="InterPro" id="IPR028992">
    <property type="entry name" value="Hedgehog/Intein_dom"/>
</dbReference>
<name>A0A975I6V4_9RHOB</name>
<dbReference type="EMBL" id="CP060010">
    <property type="protein sequence ID" value="QTN35305.1"/>
    <property type="molecule type" value="Genomic_DNA"/>
</dbReference>
<evidence type="ECO:0000259" key="1">
    <source>
        <dbReference type="Pfam" id="PF13403"/>
    </source>
</evidence>
<dbReference type="Pfam" id="PF13403">
    <property type="entry name" value="Hint_2"/>
    <property type="match status" value="1"/>
</dbReference>
<reference evidence="2" key="1">
    <citation type="submission" date="2020-07" db="EMBL/GenBank/DDBJ databases">
        <title>Genome sequences of bacteria associated with the marine, planktonic diatom Thalassiosira profunda strain ECT2AJA-044.</title>
        <authorList>
            <person name="Gargas C.B."/>
            <person name="Roberts W.R."/>
            <person name="Alverson A.J."/>
        </authorList>
    </citation>
    <scope>NUCLEOTIDE SEQUENCE</scope>
    <source>
        <strain evidence="2">ECT2AJA-044</strain>
    </source>
</reference>
<proteinExistence type="predicted"/>